<gene>
    <name evidence="9" type="primary">trak1a</name>
</gene>
<dbReference type="GO" id="GO:0008333">
    <property type="term" value="P:endosome to lysosome transport"/>
    <property type="evidence" value="ECO:0007669"/>
    <property type="project" value="TreeGrafter"/>
</dbReference>
<evidence type="ECO:0000256" key="1">
    <source>
        <dbReference type="ARBA" id="ARBA00004173"/>
    </source>
</evidence>
<dbReference type="GO" id="GO:1904115">
    <property type="term" value="C:axon cytoplasm"/>
    <property type="evidence" value="ECO:0007669"/>
    <property type="project" value="GOC"/>
</dbReference>
<dbReference type="GO" id="GO:0047496">
    <property type="term" value="P:vesicle transport along microtubule"/>
    <property type="evidence" value="ECO:0007669"/>
    <property type="project" value="TreeGrafter"/>
</dbReference>
<evidence type="ECO:0000259" key="7">
    <source>
        <dbReference type="SMART" id="SM01423"/>
    </source>
</evidence>
<dbReference type="PANTHER" id="PTHR15751:SF11">
    <property type="entry name" value="TRAFFICKING KINESIN-BINDING PROTEIN 1"/>
    <property type="match status" value="1"/>
</dbReference>
<dbReference type="SMART" id="SM01424">
    <property type="entry name" value="HAP1_N"/>
    <property type="match status" value="1"/>
</dbReference>
<dbReference type="InterPro" id="IPR006933">
    <property type="entry name" value="HAP1_N"/>
</dbReference>
<reference evidence="9" key="2">
    <citation type="submission" date="2025-09" db="UniProtKB">
        <authorList>
            <consortium name="Ensembl"/>
        </authorList>
    </citation>
    <scope>IDENTIFICATION</scope>
</reference>
<feature type="region of interest" description="Disordered" evidence="6">
    <location>
        <begin position="396"/>
        <end position="430"/>
    </location>
</feature>
<keyword evidence="3 5" id="KW-0175">Coiled coil</keyword>
<dbReference type="SMART" id="SM01423">
    <property type="entry name" value="Milton"/>
    <property type="match status" value="1"/>
</dbReference>
<feature type="domain" description="Trafficking kinesin-binding protein C-terminal" evidence="7">
    <location>
        <begin position="394"/>
        <end position="552"/>
    </location>
</feature>
<dbReference type="GO" id="GO:0022008">
    <property type="term" value="P:neurogenesis"/>
    <property type="evidence" value="ECO:0007669"/>
    <property type="project" value="TreeGrafter"/>
</dbReference>
<dbReference type="GO" id="GO:0017022">
    <property type="term" value="F:myosin binding"/>
    <property type="evidence" value="ECO:0007669"/>
    <property type="project" value="TreeGrafter"/>
</dbReference>
<evidence type="ECO:0000256" key="6">
    <source>
        <dbReference type="SAM" id="MobiDB-lite"/>
    </source>
</evidence>
<feature type="region of interest" description="Disordered" evidence="6">
    <location>
        <begin position="587"/>
        <end position="621"/>
    </location>
</feature>
<organism evidence="9 10">
    <name type="scientific">Dicentrarchus labrax</name>
    <name type="common">European seabass</name>
    <name type="synonym">Morone labrax</name>
    <dbReference type="NCBI Taxonomy" id="13489"/>
    <lineage>
        <taxon>Eukaryota</taxon>
        <taxon>Metazoa</taxon>
        <taxon>Chordata</taxon>
        <taxon>Craniata</taxon>
        <taxon>Vertebrata</taxon>
        <taxon>Euteleostomi</taxon>
        <taxon>Actinopterygii</taxon>
        <taxon>Neopterygii</taxon>
        <taxon>Teleostei</taxon>
        <taxon>Neoteleostei</taxon>
        <taxon>Acanthomorphata</taxon>
        <taxon>Eupercaria</taxon>
        <taxon>Moronidae</taxon>
        <taxon>Dicentrarchus</taxon>
    </lineage>
</organism>
<evidence type="ECO:0000256" key="2">
    <source>
        <dbReference type="ARBA" id="ARBA00007007"/>
    </source>
</evidence>
<dbReference type="Ensembl" id="ENSDLAT00005000848.2">
    <property type="protein sequence ID" value="ENSDLAP00005000802.2"/>
    <property type="gene ID" value="ENSDLAG00005000326.2"/>
</dbReference>
<sequence>MNCTAPIKANVCNSTDLPELEIISLLEEQLPVYKLRADTIFGYEQDDWLHTPLVAPDSALDLTTEQIEETLKYFLLCADRVGQMTKTYSDIDAVTRLLEEKERDLELAARIGQSLLKKNKALSERNELLEEQVEHIREEVSQLRHDLSMKDELLQFYTSAAEESEGESVTSTPVRPSETNVSTPTFFPLDSLQKKLKDLEEENKSLRSEASHLETETISYEEKEQQLVNDCVKELRNSNLQISSLAEELARKSDDVSRQQEEITHLLSQIVDLQKKAKLYAVENEELTQHLGAAKDAQRQLTAELRELQDKYAECMEMLHEAQEELKNLRNKTLPLSTPRRFHSLGLFPMDSLAAEIEGTMRKELQMDDPDVEEQRLQPKRVFQTVKNLNLMRQQRSSLAPSPLNIPGSNQTSCLTSGRSSRVGTPRSNSIYSSEIGSGIFLDNRNSSILESPDDGSEDSNKRPPGTPGTPGSRDLEAALRRLSLRRDNYLSEKRFFEEERERNSGGPGTPTESLLSLCSHPSLGSVWSGYSFTARSYLPEKLQIVKPLEGSATLHAWQQLAQPHMGALLDHRPGVVTKGFRSLAHEQEQEDWQLDQPEEDELSCDSFTGLSGESPAPMDLPRSTSSPVFNFPGKCMSHTSSTYTYTTCRILHPSDQLTSVSPSSPTPISSPIPFSAPPTPSYTPSCTPRRLSLSLSLAESSTNLRDSTKTTSTSLGLVRLLLEHGISASVYDPRSWDRVFDANTLLLQPSTPPNSPRSKSASSTATCPVFQFSPTNDDPPFYDTFLASKPARTILREVLGEVERERGGQIDDDGQTEMLNLRLVDKLKSFRTLPPHAASVSSGSTLLAPFGSTGLGNSALGGGLPGLNAGLRRNRSYPAMVGASMAMKDPGGPPNTEILIPPPPSTYRLNYTVSHLS</sequence>
<evidence type="ECO:0000313" key="9">
    <source>
        <dbReference type="Ensembl" id="ENSDLAP00005000802.2"/>
    </source>
</evidence>
<feature type="compositionally biased region" description="Polar residues" evidence="6">
    <location>
        <begin position="407"/>
        <end position="430"/>
    </location>
</feature>
<keyword evidence="4" id="KW-0496">Mitochondrion</keyword>
<feature type="domain" description="HAP1 N-terminal" evidence="8">
    <location>
        <begin position="27"/>
        <end position="332"/>
    </location>
</feature>
<feature type="region of interest" description="Disordered" evidence="6">
    <location>
        <begin position="657"/>
        <end position="688"/>
    </location>
</feature>
<dbReference type="GO" id="GO:0031410">
    <property type="term" value="C:cytoplasmic vesicle"/>
    <property type="evidence" value="ECO:0007669"/>
    <property type="project" value="TreeGrafter"/>
</dbReference>
<feature type="coiled-coil region" evidence="5">
    <location>
        <begin position="189"/>
        <end position="216"/>
    </location>
</feature>
<dbReference type="GO" id="GO:0098957">
    <property type="term" value="P:anterograde axonal transport of mitochondrion"/>
    <property type="evidence" value="ECO:0007669"/>
    <property type="project" value="TreeGrafter"/>
</dbReference>
<proteinExistence type="inferred from homology"/>
<feature type="coiled-coil region" evidence="5">
    <location>
        <begin position="91"/>
        <end position="146"/>
    </location>
</feature>
<feature type="compositionally biased region" description="Pro residues" evidence="6">
    <location>
        <begin position="665"/>
        <end position="682"/>
    </location>
</feature>
<comment type="similarity">
    <text evidence="2">Belongs to the milton family.</text>
</comment>
<dbReference type="GO" id="GO:0005739">
    <property type="term" value="C:mitochondrion"/>
    <property type="evidence" value="ECO:0007669"/>
    <property type="project" value="UniProtKB-SubCell"/>
</dbReference>
<dbReference type="GeneTree" id="ENSGT00940000155697"/>
<evidence type="ECO:0000256" key="4">
    <source>
        <dbReference type="ARBA" id="ARBA00023128"/>
    </source>
</evidence>
<dbReference type="GO" id="GO:0030425">
    <property type="term" value="C:dendrite"/>
    <property type="evidence" value="ECO:0007669"/>
    <property type="project" value="TreeGrafter"/>
</dbReference>
<feature type="compositionally biased region" description="Acidic residues" evidence="6">
    <location>
        <begin position="589"/>
        <end position="604"/>
    </location>
</feature>
<keyword evidence="10" id="KW-1185">Reference proteome</keyword>
<dbReference type="GO" id="GO:0006605">
    <property type="term" value="P:protein targeting"/>
    <property type="evidence" value="ECO:0007669"/>
    <property type="project" value="TreeGrafter"/>
</dbReference>
<feature type="compositionally biased region" description="Polar residues" evidence="6">
    <location>
        <begin position="167"/>
        <end position="184"/>
    </location>
</feature>
<evidence type="ECO:0000259" key="8">
    <source>
        <dbReference type="SMART" id="SM01424"/>
    </source>
</evidence>
<reference evidence="9" key="1">
    <citation type="submission" date="2025-08" db="UniProtKB">
        <authorList>
            <consortium name="Ensembl"/>
        </authorList>
    </citation>
    <scope>IDENTIFICATION</scope>
</reference>
<feature type="region of interest" description="Disordered" evidence="6">
    <location>
        <begin position="443"/>
        <end position="476"/>
    </location>
</feature>
<dbReference type="Pfam" id="PF04849">
    <property type="entry name" value="HAP1_N"/>
    <property type="match status" value="1"/>
</dbReference>
<evidence type="ECO:0000256" key="3">
    <source>
        <dbReference type="ARBA" id="ARBA00023054"/>
    </source>
</evidence>
<dbReference type="AlphaFoldDB" id="A0A8C4D9Q3"/>
<feature type="region of interest" description="Disordered" evidence="6">
    <location>
        <begin position="160"/>
        <end position="184"/>
    </location>
</feature>
<dbReference type="PANTHER" id="PTHR15751">
    <property type="entry name" value="TRAFFICKING KINESIN-BINDING PROTEIN"/>
    <property type="match status" value="1"/>
</dbReference>
<dbReference type="Pfam" id="PF12448">
    <property type="entry name" value="Milton"/>
    <property type="match status" value="1"/>
</dbReference>
<evidence type="ECO:0000256" key="5">
    <source>
        <dbReference type="SAM" id="Coils"/>
    </source>
</evidence>
<dbReference type="GO" id="GO:0048311">
    <property type="term" value="P:mitochondrion distribution"/>
    <property type="evidence" value="ECO:0007669"/>
    <property type="project" value="TreeGrafter"/>
</dbReference>
<protein>
    <submittedName>
        <fullName evidence="9">Trafficking kinesin protein 1</fullName>
    </submittedName>
</protein>
<accession>A0A8C4D9Q3</accession>
<feature type="coiled-coil region" evidence="5">
    <location>
        <begin position="242"/>
        <end position="332"/>
    </location>
</feature>
<dbReference type="Proteomes" id="UP000694389">
    <property type="component" value="Unassembled WGS sequence"/>
</dbReference>
<dbReference type="InterPro" id="IPR051946">
    <property type="entry name" value="Intracell_Traff-Reg"/>
</dbReference>
<dbReference type="InterPro" id="IPR022154">
    <property type="entry name" value="TRAK1/2_C"/>
</dbReference>
<name>A0A8C4D9Q3_DICLA</name>
<dbReference type="GO" id="GO:0050811">
    <property type="term" value="F:GABA receptor binding"/>
    <property type="evidence" value="ECO:0007669"/>
    <property type="project" value="TreeGrafter"/>
</dbReference>
<evidence type="ECO:0000313" key="10">
    <source>
        <dbReference type="Proteomes" id="UP000694389"/>
    </source>
</evidence>
<comment type="subcellular location">
    <subcellularLocation>
        <location evidence="1">Mitochondrion</location>
    </subcellularLocation>
</comment>